<reference evidence="1" key="1">
    <citation type="journal article" date="2023" name="Mol. Phylogenet. Evol.">
        <title>Genome-scale phylogeny and comparative genomics of the fungal order Sordariales.</title>
        <authorList>
            <person name="Hensen N."/>
            <person name="Bonometti L."/>
            <person name="Westerberg I."/>
            <person name="Brannstrom I.O."/>
            <person name="Guillou S."/>
            <person name="Cros-Aarteil S."/>
            <person name="Calhoun S."/>
            <person name="Haridas S."/>
            <person name="Kuo A."/>
            <person name="Mondo S."/>
            <person name="Pangilinan J."/>
            <person name="Riley R."/>
            <person name="LaButti K."/>
            <person name="Andreopoulos B."/>
            <person name="Lipzen A."/>
            <person name="Chen C."/>
            <person name="Yan M."/>
            <person name="Daum C."/>
            <person name="Ng V."/>
            <person name="Clum A."/>
            <person name="Steindorff A."/>
            <person name="Ohm R.A."/>
            <person name="Martin F."/>
            <person name="Silar P."/>
            <person name="Natvig D.O."/>
            <person name="Lalanne C."/>
            <person name="Gautier V."/>
            <person name="Ament-Velasquez S.L."/>
            <person name="Kruys A."/>
            <person name="Hutchinson M.I."/>
            <person name="Powell A.J."/>
            <person name="Barry K."/>
            <person name="Miller A.N."/>
            <person name="Grigoriev I.V."/>
            <person name="Debuchy R."/>
            <person name="Gladieux P."/>
            <person name="Hiltunen Thoren M."/>
            <person name="Johannesson H."/>
        </authorList>
    </citation>
    <scope>NUCLEOTIDE SEQUENCE</scope>
    <source>
        <strain evidence="1">CBS 103.79</strain>
    </source>
</reference>
<reference evidence="1" key="2">
    <citation type="submission" date="2023-05" db="EMBL/GenBank/DDBJ databases">
        <authorList>
            <consortium name="Lawrence Berkeley National Laboratory"/>
            <person name="Steindorff A."/>
            <person name="Hensen N."/>
            <person name="Bonometti L."/>
            <person name="Westerberg I."/>
            <person name="Brannstrom I.O."/>
            <person name="Guillou S."/>
            <person name="Cros-Aarteil S."/>
            <person name="Calhoun S."/>
            <person name="Haridas S."/>
            <person name="Kuo A."/>
            <person name="Mondo S."/>
            <person name="Pangilinan J."/>
            <person name="Riley R."/>
            <person name="Labutti K."/>
            <person name="Andreopoulos B."/>
            <person name="Lipzen A."/>
            <person name="Chen C."/>
            <person name="Yanf M."/>
            <person name="Daum C."/>
            <person name="Ng V."/>
            <person name="Clum A."/>
            <person name="Ohm R."/>
            <person name="Martin F."/>
            <person name="Silar P."/>
            <person name="Natvig D."/>
            <person name="Lalanne C."/>
            <person name="Gautier V."/>
            <person name="Ament-Velasquez S.L."/>
            <person name="Kruys A."/>
            <person name="Hutchinson M.I."/>
            <person name="Powell A.J."/>
            <person name="Barry K."/>
            <person name="Miller A.N."/>
            <person name="Grigoriev I.V."/>
            <person name="Debuchy R."/>
            <person name="Gladieux P."/>
            <person name="Thoren M.H."/>
            <person name="Johannesson H."/>
        </authorList>
    </citation>
    <scope>NUCLEOTIDE SEQUENCE</scope>
    <source>
        <strain evidence="1">CBS 103.79</strain>
    </source>
</reference>
<name>A0AAN6MI90_9PEZI</name>
<dbReference type="EMBL" id="MU855648">
    <property type="protein sequence ID" value="KAK3900671.1"/>
    <property type="molecule type" value="Genomic_DNA"/>
</dbReference>
<evidence type="ECO:0000313" key="1">
    <source>
        <dbReference type="EMBL" id="KAK3900671.1"/>
    </source>
</evidence>
<proteinExistence type="predicted"/>
<comment type="caution">
    <text evidence="1">The sequence shown here is derived from an EMBL/GenBank/DDBJ whole genome shotgun (WGS) entry which is preliminary data.</text>
</comment>
<sequence>MELARCQFLVFPATTCYQRFSNKSLGMGASSTRISNQITTNVLLPYAVALTEALQLPRSLVDSLVSALLDELYCRPARLAARAPHLPASLVRRMGHTHSTMLALATNFAARALNHIYPGGGPVSTSLPLPTSEHFRFSHAFYRIELFYTLFLGHLFTNDANCCFFRRQAPWENEQLGCVHGYLVAKLDQALFDYFTGPVDPDDQDYLDIELAQGVGFISRLTNARSRKGRLNILNGDIRASLRDDANASLPEALCNSYSINTIEISEELCDSVALDRYGQSNDGDTDLGPYEVWRAANVGRRVSDSVMADDNAWLRDRAYVLWDGDRVRKMGGFKKDGDEA</sequence>
<organism evidence="1 2">
    <name type="scientific">Staphylotrichum tortipilum</name>
    <dbReference type="NCBI Taxonomy" id="2831512"/>
    <lineage>
        <taxon>Eukaryota</taxon>
        <taxon>Fungi</taxon>
        <taxon>Dikarya</taxon>
        <taxon>Ascomycota</taxon>
        <taxon>Pezizomycotina</taxon>
        <taxon>Sordariomycetes</taxon>
        <taxon>Sordariomycetidae</taxon>
        <taxon>Sordariales</taxon>
        <taxon>Chaetomiaceae</taxon>
        <taxon>Staphylotrichum</taxon>
    </lineage>
</organism>
<accession>A0AAN6MI90</accession>
<dbReference type="AlphaFoldDB" id="A0AAN6MI90"/>
<dbReference type="Proteomes" id="UP001303889">
    <property type="component" value="Unassembled WGS sequence"/>
</dbReference>
<evidence type="ECO:0000313" key="2">
    <source>
        <dbReference type="Proteomes" id="UP001303889"/>
    </source>
</evidence>
<gene>
    <name evidence="1" type="ORF">C8A05DRAFT_17042</name>
</gene>
<keyword evidence="2" id="KW-1185">Reference proteome</keyword>
<protein>
    <submittedName>
        <fullName evidence="1">Uncharacterized protein</fullName>
    </submittedName>
</protein>